<evidence type="ECO:0000256" key="1">
    <source>
        <dbReference type="SAM" id="Phobius"/>
    </source>
</evidence>
<dbReference type="RefSeq" id="WP_241347717.1">
    <property type="nucleotide sequence ID" value="NZ_JAKZGP010000016.1"/>
</dbReference>
<organism evidence="2 3">
    <name type="scientific">Belliella filtrata</name>
    <dbReference type="NCBI Taxonomy" id="2923435"/>
    <lineage>
        <taxon>Bacteria</taxon>
        <taxon>Pseudomonadati</taxon>
        <taxon>Bacteroidota</taxon>
        <taxon>Cytophagia</taxon>
        <taxon>Cytophagales</taxon>
        <taxon>Cyclobacteriaceae</taxon>
        <taxon>Belliella</taxon>
    </lineage>
</organism>
<proteinExistence type="predicted"/>
<reference evidence="2" key="1">
    <citation type="submission" date="2022-03" db="EMBL/GenBank/DDBJ databases">
        <title>De novo assembled genomes of Belliella spp. (Cyclobacteriaceae) strains.</title>
        <authorList>
            <person name="Szabo A."/>
            <person name="Korponai K."/>
            <person name="Felfoldi T."/>
        </authorList>
    </citation>
    <scope>NUCLEOTIDE SEQUENCE</scope>
    <source>
        <strain evidence="2">DSM 111904</strain>
    </source>
</reference>
<name>A0ABS9UYX2_9BACT</name>
<comment type="caution">
    <text evidence="2">The sequence shown here is derived from an EMBL/GenBank/DDBJ whole genome shotgun (WGS) entry which is preliminary data.</text>
</comment>
<keyword evidence="1" id="KW-0812">Transmembrane</keyword>
<gene>
    <name evidence="2" type="ORF">MM239_08195</name>
</gene>
<dbReference type="EMBL" id="JAKZGP010000016">
    <property type="protein sequence ID" value="MCH7409370.1"/>
    <property type="molecule type" value="Genomic_DNA"/>
</dbReference>
<evidence type="ECO:0000313" key="3">
    <source>
        <dbReference type="Proteomes" id="UP001165489"/>
    </source>
</evidence>
<sequence length="270" mass="30255">MKNLLTNIIYLFLTSFLFFNCSTHYIGTWDNYDKEGFVNESGNLLVKNDTLGISHAFNKASGKVQVRMENYTDQPLLINMTKSTMTVNGRAMGFVDGKSTIFGILDQDLLAIGNTFVFNGEMESNPNTIIIPPHSYAESTSVNVIEEKRNLLGQRFDEGVTNYPLFDQATPMRVRFFNESNSPIKLTSYVNYSTLDKDNQPTSTNTLTQNYFLSSYAKVTGMTIKEVDYRMRNREDVSSFYEVKGVGVGLTLALAGIIVAALIIDPDSEL</sequence>
<keyword evidence="3" id="KW-1185">Reference proteome</keyword>
<feature type="transmembrane region" description="Helical" evidence="1">
    <location>
        <begin position="240"/>
        <end position="264"/>
    </location>
</feature>
<accession>A0ABS9UYX2</accession>
<keyword evidence="1" id="KW-0472">Membrane</keyword>
<dbReference type="Proteomes" id="UP001165489">
    <property type="component" value="Unassembled WGS sequence"/>
</dbReference>
<keyword evidence="1" id="KW-1133">Transmembrane helix</keyword>
<evidence type="ECO:0000313" key="2">
    <source>
        <dbReference type="EMBL" id="MCH7409370.1"/>
    </source>
</evidence>
<protein>
    <submittedName>
        <fullName evidence="2">Uncharacterized protein</fullName>
    </submittedName>
</protein>
<feature type="transmembrane region" description="Helical" evidence="1">
    <location>
        <begin position="6"/>
        <end position="26"/>
    </location>
</feature>